<name>A0A7I7VY87_9MYCO</name>
<accession>A0A7I7VY87</accession>
<feature type="compositionally biased region" description="Low complexity" evidence="1">
    <location>
        <begin position="246"/>
        <end position="262"/>
    </location>
</feature>
<feature type="compositionally biased region" description="Acidic residues" evidence="1">
    <location>
        <begin position="347"/>
        <end position="388"/>
    </location>
</feature>
<sequence length="451" mass="46200">MSPRFDVAARLAQGRPAVEHAQTYVSACRALGYQHPDLTAHDGQVLDWYETEDGLDLQVLDDDCAALWAAVNAAEEALARQREQIGELAAAWRGAGADAAMQFLRRHCETASVVAARVRAAAESCSVLRDKLWHAVDGKAATAIGVDDRSSVQRPAWLAAAHTVTTGSTDPSAEDLVREQLMPYVDKEIRDEWLILMRSITASVAAAYDAAVDAVTAAPDACFAIPGDSPPQPLRDEPAPPPSLPDEPVAAPPVDTVPAAISTPPPSAPAAIPADVTDDLPPAAPLSDLAAPLGDANGMSTGAGGLGSVGGLASGIGGVVGAIVLGIGGLLGSLAEGLADSSAPDDLPFDDAVDDDEPLDEEADDETDDPDKDEAGEEGQNADEDTTSADENPSATDELADNAAAPPAEPPPMEEPPPAEPPPPAEQPLAAPPDGSTPCEIAADELPQAGQ</sequence>
<feature type="compositionally biased region" description="Pro residues" evidence="1">
    <location>
        <begin position="228"/>
        <end position="245"/>
    </location>
</feature>
<organism evidence="3 4">
    <name type="scientific">Mycobacterium branderi</name>
    <dbReference type="NCBI Taxonomy" id="43348"/>
    <lineage>
        <taxon>Bacteria</taxon>
        <taxon>Bacillati</taxon>
        <taxon>Actinomycetota</taxon>
        <taxon>Actinomycetes</taxon>
        <taxon>Mycobacteriales</taxon>
        <taxon>Mycobacteriaceae</taxon>
        <taxon>Mycobacterium</taxon>
    </lineage>
</organism>
<dbReference type="OrthoDB" id="4727254at2"/>
<evidence type="ECO:0000313" key="4">
    <source>
        <dbReference type="Proteomes" id="UP000192441"/>
    </source>
</evidence>
<keyword evidence="5" id="KW-1185">Reference proteome</keyword>
<feature type="compositionally biased region" description="Low complexity" evidence="1">
    <location>
        <begin position="269"/>
        <end position="284"/>
    </location>
</feature>
<reference evidence="2" key="3">
    <citation type="submission" date="2020-02" db="EMBL/GenBank/DDBJ databases">
        <authorList>
            <person name="Matsumoto Y."/>
            <person name="Kinjo T."/>
            <person name="Motooka D."/>
            <person name="Nabeya D."/>
            <person name="Jung N."/>
            <person name="Uechi K."/>
            <person name="Horii T."/>
            <person name="Iida T."/>
            <person name="Fujita J."/>
            <person name="Nakamura S."/>
        </authorList>
    </citation>
    <scope>NUCLEOTIDE SEQUENCE</scope>
    <source>
        <strain evidence="2">JCM 12687</strain>
    </source>
</reference>
<evidence type="ECO:0000313" key="2">
    <source>
        <dbReference type="EMBL" id="BBZ10344.1"/>
    </source>
</evidence>
<dbReference type="EMBL" id="AP022606">
    <property type="protein sequence ID" value="BBZ10344.1"/>
    <property type="molecule type" value="Genomic_DNA"/>
</dbReference>
<dbReference type="Proteomes" id="UP000192441">
    <property type="component" value="Unassembled WGS sequence"/>
</dbReference>
<dbReference type="AlphaFoldDB" id="A0A7I7VY87"/>
<dbReference type="EMBL" id="MVHM01000001">
    <property type="protein sequence ID" value="ORA41302.1"/>
    <property type="molecule type" value="Genomic_DNA"/>
</dbReference>
<evidence type="ECO:0000256" key="1">
    <source>
        <dbReference type="SAM" id="MobiDB-lite"/>
    </source>
</evidence>
<dbReference type="Proteomes" id="UP000467379">
    <property type="component" value="Chromosome"/>
</dbReference>
<proteinExistence type="predicted"/>
<feature type="region of interest" description="Disordered" evidence="1">
    <location>
        <begin position="224"/>
        <end position="284"/>
    </location>
</feature>
<reference evidence="2 5" key="2">
    <citation type="journal article" date="2019" name="Emerg. Microbes Infect.">
        <title>Comprehensive subspecies identification of 175 nontuberculous mycobacteria species based on 7547 genomic profiles.</title>
        <authorList>
            <person name="Matsumoto Y."/>
            <person name="Kinjo T."/>
            <person name="Motooka D."/>
            <person name="Nabeya D."/>
            <person name="Jung N."/>
            <person name="Uechi K."/>
            <person name="Horii T."/>
            <person name="Iida T."/>
            <person name="Fujita J."/>
            <person name="Nakamura S."/>
        </authorList>
    </citation>
    <scope>NUCLEOTIDE SEQUENCE [LARGE SCALE GENOMIC DNA]</scope>
    <source>
        <strain evidence="2 5">JCM 12687</strain>
    </source>
</reference>
<protein>
    <submittedName>
        <fullName evidence="3">Uncharacterized protein</fullName>
    </submittedName>
</protein>
<evidence type="ECO:0000313" key="5">
    <source>
        <dbReference type="Proteomes" id="UP000467379"/>
    </source>
</evidence>
<dbReference type="RefSeq" id="WP_083130076.1">
    <property type="nucleotide sequence ID" value="NZ_AP022606.1"/>
</dbReference>
<feature type="region of interest" description="Disordered" evidence="1">
    <location>
        <begin position="342"/>
        <end position="451"/>
    </location>
</feature>
<evidence type="ECO:0000313" key="3">
    <source>
        <dbReference type="EMBL" id="ORA41302.1"/>
    </source>
</evidence>
<feature type="compositionally biased region" description="Pro residues" evidence="1">
    <location>
        <begin position="407"/>
        <end position="426"/>
    </location>
</feature>
<reference evidence="3 4" key="1">
    <citation type="submission" date="2016-12" db="EMBL/GenBank/DDBJ databases">
        <title>The new phylogeny of genus Mycobacterium.</title>
        <authorList>
            <person name="Tortoli E."/>
            <person name="Trovato A."/>
            <person name="Cirillo D.M."/>
        </authorList>
    </citation>
    <scope>NUCLEOTIDE SEQUENCE [LARGE SCALE GENOMIC DNA]</scope>
    <source>
        <strain evidence="3 4">DSM 44624</strain>
    </source>
</reference>
<gene>
    <name evidence="3" type="ORF">BST20_04110</name>
    <name evidence="2" type="ORF">MBRA_05390</name>
</gene>